<feature type="compositionally biased region" description="Low complexity" evidence="2">
    <location>
        <begin position="163"/>
        <end position="172"/>
    </location>
</feature>
<evidence type="ECO:0000256" key="1">
    <source>
        <dbReference type="ARBA" id="ARBA00023002"/>
    </source>
</evidence>
<keyword evidence="4" id="KW-1185">Reference proteome</keyword>
<feature type="compositionally biased region" description="Low complexity" evidence="2">
    <location>
        <begin position="114"/>
        <end position="129"/>
    </location>
</feature>
<accession>A0A8H5BFR3</accession>
<dbReference type="SUPFAM" id="SSF51735">
    <property type="entry name" value="NAD(P)-binding Rossmann-fold domains"/>
    <property type="match status" value="1"/>
</dbReference>
<feature type="region of interest" description="Disordered" evidence="2">
    <location>
        <begin position="217"/>
        <end position="270"/>
    </location>
</feature>
<feature type="compositionally biased region" description="Low complexity" evidence="2">
    <location>
        <begin position="538"/>
        <end position="569"/>
    </location>
</feature>
<dbReference type="PANTHER" id="PTHR43157">
    <property type="entry name" value="PHOSPHATIDYLINOSITOL-GLYCAN BIOSYNTHESIS CLASS F PROTEIN-RELATED"/>
    <property type="match status" value="1"/>
</dbReference>
<feature type="compositionally biased region" description="Low complexity" evidence="2">
    <location>
        <begin position="400"/>
        <end position="411"/>
    </location>
</feature>
<dbReference type="OrthoDB" id="542013at2759"/>
<feature type="region of interest" description="Disordered" evidence="2">
    <location>
        <begin position="584"/>
        <end position="603"/>
    </location>
</feature>
<evidence type="ECO:0000256" key="2">
    <source>
        <dbReference type="SAM" id="MobiDB-lite"/>
    </source>
</evidence>
<keyword evidence="1" id="KW-0560">Oxidoreductase</keyword>
<reference evidence="3 4" key="1">
    <citation type="journal article" date="2020" name="ISME J.">
        <title>Uncovering the hidden diversity of litter-decomposition mechanisms in mushroom-forming fungi.</title>
        <authorList>
            <person name="Floudas D."/>
            <person name="Bentzer J."/>
            <person name="Ahren D."/>
            <person name="Johansson T."/>
            <person name="Persson P."/>
            <person name="Tunlid A."/>
        </authorList>
    </citation>
    <scope>NUCLEOTIDE SEQUENCE [LARGE SCALE GENOMIC DNA]</scope>
    <source>
        <strain evidence="3 4">CBS 101986</strain>
    </source>
</reference>
<protein>
    <recommendedName>
        <fullName evidence="5">NAD(P)-binding protein</fullName>
    </recommendedName>
</protein>
<evidence type="ECO:0008006" key="5">
    <source>
        <dbReference type="Google" id="ProtNLM"/>
    </source>
</evidence>
<dbReference type="EMBL" id="JAACJJ010000028">
    <property type="protein sequence ID" value="KAF5322502.1"/>
    <property type="molecule type" value="Genomic_DNA"/>
</dbReference>
<feature type="compositionally biased region" description="Low complexity" evidence="2">
    <location>
        <begin position="291"/>
        <end position="308"/>
    </location>
</feature>
<feature type="compositionally biased region" description="Low complexity" evidence="2">
    <location>
        <begin position="448"/>
        <end position="470"/>
    </location>
</feature>
<feature type="region of interest" description="Disordered" evidence="2">
    <location>
        <begin position="385"/>
        <end position="577"/>
    </location>
</feature>
<dbReference type="AlphaFoldDB" id="A0A8H5BFR3"/>
<feature type="region of interest" description="Disordered" evidence="2">
    <location>
        <begin position="282"/>
        <end position="309"/>
    </location>
</feature>
<name>A0A8H5BFR3_9AGAR</name>
<dbReference type="GO" id="GO:0016491">
    <property type="term" value="F:oxidoreductase activity"/>
    <property type="evidence" value="ECO:0007669"/>
    <property type="project" value="UniProtKB-KW"/>
</dbReference>
<dbReference type="Pfam" id="PF00106">
    <property type="entry name" value="adh_short"/>
    <property type="match status" value="1"/>
</dbReference>
<gene>
    <name evidence="3" type="ORF">D9619_002190</name>
</gene>
<dbReference type="InterPro" id="IPR036291">
    <property type="entry name" value="NAD(P)-bd_dom_sf"/>
</dbReference>
<dbReference type="InterPro" id="IPR002347">
    <property type="entry name" value="SDR_fam"/>
</dbReference>
<comment type="caution">
    <text evidence="3">The sequence shown here is derived from an EMBL/GenBank/DDBJ whole genome shotgun (WGS) entry which is preliminary data.</text>
</comment>
<evidence type="ECO:0000313" key="3">
    <source>
        <dbReference type="EMBL" id="KAF5322502.1"/>
    </source>
</evidence>
<dbReference type="PANTHER" id="PTHR43157:SF31">
    <property type="entry name" value="PHOSPHATIDYLINOSITOL-GLYCAN BIOSYNTHESIS CLASS F PROTEIN"/>
    <property type="match status" value="1"/>
</dbReference>
<dbReference type="PRINTS" id="PR00081">
    <property type="entry name" value="GDHRDH"/>
</dbReference>
<organism evidence="3 4">
    <name type="scientific">Psilocybe cf. subviscida</name>
    <dbReference type="NCBI Taxonomy" id="2480587"/>
    <lineage>
        <taxon>Eukaryota</taxon>
        <taxon>Fungi</taxon>
        <taxon>Dikarya</taxon>
        <taxon>Basidiomycota</taxon>
        <taxon>Agaricomycotina</taxon>
        <taxon>Agaricomycetes</taxon>
        <taxon>Agaricomycetidae</taxon>
        <taxon>Agaricales</taxon>
        <taxon>Agaricineae</taxon>
        <taxon>Strophariaceae</taxon>
        <taxon>Psilocybe</taxon>
    </lineage>
</organism>
<feature type="region of interest" description="Disordered" evidence="2">
    <location>
        <begin position="109"/>
        <end position="184"/>
    </location>
</feature>
<evidence type="ECO:0000313" key="4">
    <source>
        <dbReference type="Proteomes" id="UP000567179"/>
    </source>
</evidence>
<proteinExistence type="predicted"/>
<dbReference type="Gene3D" id="3.40.50.720">
    <property type="entry name" value="NAD(P)-binding Rossmann-like Domain"/>
    <property type="match status" value="1"/>
</dbReference>
<feature type="compositionally biased region" description="Low complexity" evidence="2">
    <location>
        <begin position="492"/>
        <end position="508"/>
    </location>
</feature>
<sequence length="1022" mass="111877">MTYAEGHIVQTCGNASREKGGLERQEPCATASLKTTSLYHLKRCEECFALVYCLIDTPQDDEIIVLLRIPARENTYLGSRHGTLGIFAGSNVEFLGPLKKPIKRLRVPTRLGNYAPSPQSSSYDSDASSGHPGRFPSGDSALSPTSPGWLMQHSPYLDERQRSLSASISAASTTDVENSPSLYEDYQRRRPMHLVDVLPHGTVRPWLSAVAQSIHSIDSNPSTRGGSHPSMYGTAHRVTMSSDSSPPRATYSDPQQPSPSTPSGLGHDQLRYSSSINTSVLRSGAMQEPASRSTSFPLSSSPLRPSFTATLHMPKPRMPARHRPSFLKNSFTSVVTNKSPLRGSGFADIPLVEDDDDTPPASGPAPTIVRATVYDAARVTKIIAHSPRPLSARDRTLLGSPSPRSPLSPISPNYPMSWSPGPGSVPIFSESPATSPAPHPAHRTSTISPRSRLASLSRRPRPSSRSGSGSTNCSDAENVPPVPHVSARRRTLTASESAHLTSSSSPLLRETLTMGASPSSPKPFRCADNNIRLSLDTRPPSSGRVSSGSGGRHSVSSSSRGPMSPSDSSDTAPDWRNLVYPSTESASELMTTPRRDDWVHPPLAPSRKSRLGFESIPEEDNLMQVDNEHGFSKRSLVINPLQFEFEQAARKRRKDVRRKATNSSLLLSFSITDMKWTVSEFIKNQWTTLPPVVQANLTGKTVIVTGANNGIGFEAAKHFARMAPGKLILACRSKERGQAALDKIKGETGCKTTELWILDLASFASVKAFAEKFNKEGGRLDILMENAAVTPLEPMRTTTDGWEETLQINNLSTSLLALLLLPRMIQTAKEHHTTPRMVIVSSEMHYMTQFEKELMESPNPLQTFGKSASYIEKVKGVRYEDSKLLNVFFTRSLAERLPLSEGKVIVNTVNPGYCYSGLRDNWTGLRKVFDRLMEKVLARTSEEGARQLVWAAVGGEDEPLDNMHGAYLSLAKFVEPSDYVLSVEGQQHANKIWDNLLDELRKVEPKVQNIMSECLQATPTAV</sequence>
<dbReference type="Proteomes" id="UP000567179">
    <property type="component" value="Unassembled WGS sequence"/>
</dbReference>